<keyword evidence="1" id="KW-0732">Signal</keyword>
<evidence type="ECO:0000313" key="3">
    <source>
        <dbReference type="Proteomes" id="UP001230051"/>
    </source>
</evidence>
<dbReference type="EMBL" id="JAGXEW010000024">
    <property type="protein sequence ID" value="KAK1158504.1"/>
    <property type="molecule type" value="Genomic_DNA"/>
</dbReference>
<keyword evidence="3" id="KW-1185">Reference proteome</keyword>
<dbReference type="Proteomes" id="UP001230051">
    <property type="component" value="Unassembled WGS sequence"/>
</dbReference>
<dbReference type="Gene3D" id="2.60.40.1900">
    <property type="entry name" value="Beta-microseminoprotein (PSP94) domain"/>
    <property type="match status" value="1"/>
</dbReference>
<evidence type="ECO:0000313" key="2">
    <source>
        <dbReference type="EMBL" id="KAK1158504.1"/>
    </source>
</evidence>
<reference evidence="2" key="1">
    <citation type="submission" date="2022-02" db="EMBL/GenBank/DDBJ databases">
        <title>Atlantic sturgeon de novo genome assembly.</title>
        <authorList>
            <person name="Stock M."/>
            <person name="Klopp C."/>
            <person name="Guiguen Y."/>
            <person name="Cabau C."/>
            <person name="Parinello H."/>
            <person name="Santidrian Yebra-Pimentel E."/>
            <person name="Kuhl H."/>
            <person name="Dirks R.P."/>
            <person name="Guessner J."/>
            <person name="Wuertz S."/>
            <person name="Du K."/>
            <person name="Schartl M."/>
        </authorList>
    </citation>
    <scope>NUCLEOTIDE SEQUENCE</scope>
    <source>
        <strain evidence="2">STURGEONOMICS-FGT-2020</strain>
        <tissue evidence="2">Whole blood</tissue>
    </source>
</reference>
<dbReference type="AlphaFoldDB" id="A0AAD8CV49"/>
<gene>
    <name evidence="2" type="ORF">AOXY_G23452</name>
</gene>
<protein>
    <recommendedName>
        <fullName evidence="4">Beta-microseminoprotein</fullName>
    </recommendedName>
</protein>
<sequence length="109" mass="12779">MAPVRCLWCWLALLWAVCLLLTLILSSSEAAIYHHPGKCKYKDKLFKVGETFTRGCDKCYCHELGFTCFTPMKPTSWPKKCMRIPIDCGYRIVYRENREKECRAYSWIG</sequence>
<organism evidence="2 3">
    <name type="scientific">Acipenser oxyrinchus oxyrinchus</name>
    <dbReference type="NCBI Taxonomy" id="40147"/>
    <lineage>
        <taxon>Eukaryota</taxon>
        <taxon>Metazoa</taxon>
        <taxon>Chordata</taxon>
        <taxon>Craniata</taxon>
        <taxon>Vertebrata</taxon>
        <taxon>Euteleostomi</taxon>
        <taxon>Actinopterygii</taxon>
        <taxon>Chondrostei</taxon>
        <taxon>Acipenseriformes</taxon>
        <taxon>Acipenseridae</taxon>
        <taxon>Acipenser</taxon>
    </lineage>
</organism>
<feature type="signal peptide" evidence="1">
    <location>
        <begin position="1"/>
        <end position="30"/>
    </location>
</feature>
<name>A0AAD8CV49_ACIOX</name>
<accession>A0AAD8CV49</accession>
<proteinExistence type="predicted"/>
<evidence type="ECO:0000256" key="1">
    <source>
        <dbReference type="SAM" id="SignalP"/>
    </source>
</evidence>
<comment type="caution">
    <text evidence="2">The sequence shown here is derived from an EMBL/GenBank/DDBJ whole genome shotgun (WGS) entry which is preliminary data.</text>
</comment>
<evidence type="ECO:0008006" key="4">
    <source>
        <dbReference type="Google" id="ProtNLM"/>
    </source>
</evidence>
<feature type="chain" id="PRO_5042206078" description="Beta-microseminoprotein" evidence="1">
    <location>
        <begin position="31"/>
        <end position="109"/>
    </location>
</feature>